<feature type="transmembrane region" description="Helical" evidence="1">
    <location>
        <begin position="66"/>
        <end position="84"/>
    </location>
</feature>
<name>A9KPL5_LACP7</name>
<keyword evidence="3" id="KW-1185">Reference proteome</keyword>
<feature type="transmembrane region" description="Helical" evidence="1">
    <location>
        <begin position="229"/>
        <end position="249"/>
    </location>
</feature>
<dbReference type="AlphaFoldDB" id="A9KPL5"/>
<evidence type="ECO:0000256" key="1">
    <source>
        <dbReference type="SAM" id="Phobius"/>
    </source>
</evidence>
<dbReference type="KEGG" id="cpy:Cphy_2932"/>
<dbReference type="RefSeq" id="WP_012200940.1">
    <property type="nucleotide sequence ID" value="NC_010001.1"/>
</dbReference>
<feature type="transmembrane region" description="Helical" evidence="1">
    <location>
        <begin position="128"/>
        <end position="153"/>
    </location>
</feature>
<gene>
    <name evidence="2" type="ordered locus">Cphy_2932</name>
</gene>
<accession>A9KPL5</accession>
<feature type="transmembrane region" description="Helical" evidence="1">
    <location>
        <begin position="12"/>
        <end position="29"/>
    </location>
</feature>
<organism evidence="2 3">
    <name type="scientific">Lachnoclostridium phytofermentans (strain ATCC 700394 / DSM 18823 / ISDg)</name>
    <name type="common">Clostridium phytofermentans</name>
    <dbReference type="NCBI Taxonomy" id="357809"/>
    <lineage>
        <taxon>Bacteria</taxon>
        <taxon>Bacillati</taxon>
        <taxon>Bacillota</taxon>
        <taxon>Clostridia</taxon>
        <taxon>Lachnospirales</taxon>
        <taxon>Lachnospiraceae</taxon>
    </lineage>
</organism>
<sequence length="265" mass="30279">MNYRLGNRLSKIIVCSLGILYLAFLALDIFGGPVIVSSIIKFTSIVLCFVLTVIRTLCYQAIADRILLNIAFVFTVIADVFLLFTTKFQYGVIAFCIVQLIYFYRMFSLSRYSLRMENRVHRSRHEKGFLNFFLHLATRVFVSAVVIVVLQLNGFVLDLLLFASVFYIVNFVGNLIFLILLYPKKHYMNGQIRYGLFCLGMVLFFLCDIQVGLYNLPMYLSNKSKVLDILVQIAGVGMWACYLPGQVAISMSDAKYNRSTRGSFI</sequence>
<feature type="transmembrane region" description="Helical" evidence="1">
    <location>
        <begin position="194"/>
        <end position="217"/>
    </location>
</feature>
<feature type="transmembrane region" description="Helical" evidence="1">
    <location>
        <begin position="35"/>
        <end position="54"/>
    </location>
</feature>
<feature type="transmembrane region" description="Helical" evidence="1">
    <location>
        <begin position="90"/>
        <end position="107"/>
    </location>
</feature>
<dbReference type="EMBL" id="CP000885">
    <property type="protein sequence ID" value="ABX43289.1"/>
    <property type="molecule type" value="Genomic_DNA"/>
</dbReference>
<evidence type="ECO:0008006" key="4">
    <source>
        <dbReference type="Google" id="ProtNLM"/>
    </source>
</evidence>
<proteinExistence type="predicted"/>
<keyword evidence="1" id="KW-0472">Membrane</keyword>
<feature type="transmembrane region" description="Helical" evidence="1">
    <location>
        <begin position="159"/>
        <end position="182"/>
    </location>
</feature>
<dbReference type="HOGENOM" id="CLU_091628_0_0_9"/>
<evidence type="ECO:0000313" key="2">
    <source>
        <dbReference type="EMBL" id="ABX43289.1"/>
    </source>
</evidence>
<dbReference type="Proteomes" id="UP000000370">
    <property type="component" value="Chromosome"/>
</dbReference>
<reference evidence="3" key="1">
    <citation type="submission" date="2007-11" db="EMBL/GenBank/DDBJ databases">
        <title>Complete genome sequence of Clostridium phytofermentans ISDg.</title>
        <authorList>
            <person name="Leschine S.B."/>
            <person name="Warnick T.A."/>
            <person name="Blanchard J.L."/>
            <person name="Schnell D.J."/>
            <person name="Petit E.L."/>
            <person name="LaTouf W.G."/>
            <person name="Copeland A."/>
            <person name="Lucas S."/>
            <person name="Lapidus A."/>
            <person name="Barry K."/>
            <person name="Glavina del Rio T."/>
            <person name="Dalin E."/>
            <person name="Tice H."/>
            <person name="Pitluck S."/>
            <person name="Kiss H."/>
            <person name="Brettin T."/>
            <person name="Bruce D."/>
            <person name="Detter J.C."/>
            <person name="Han C."/>
            <person name="Kuske C."/>
            <person name="Schmutz J."/>
            <person name="Larimer F."/>
            <person name="Land M."/>
            <person name="Hauser L."/>
            <person name="Kyrpides N."/>
            <person name="Kim E.A."/>
            <person name="Richardson P."/>
        </authorList>
    </citation>
    <scope>NUCLEOTIDE SEQUENCE [LARGE SCALE GENOMIC DNA]</scope>
    <source>
        <strain evidence="3">ATCC 700394 / DSM 18823 / ISDg</strain>
    </source>
</reference>
<keyword evidence="1" id="KW-1133">Transmembrane helix</keyword>
<evidence type="ECO:0000313" key="3">
    <source>
        <dbReference type="Proteomes" id="UP000000370"/>
    </source>
</evidence>
<dbReference type="OrthoDB" id="1707404at2"/>
<dbReference type="eggNOG" id="ENOG5033CA3">
    <property type="taxonomic scope" value="Bacteria"/>
</dbReference>
<protein>
    <recommendedName>
        <fullName evidence="4">YhhN family protein</fullName>
    </recommendedName>
</protein>
<keyword evidence="1" id="KW-0812">Transmembrane</keyword>